<sequence>MIVPGWILSIGLSGIGLYLLIQGVKHIQKAVDSPVLLKLPLTQKNGQFDLPQAGAYSIWQSGRTLQRAPVKLLAPAIFDLQTGEKLIVHPTFSTVRINNGWEGRIQLFTFWAKAGQYRLELTIDASTLNTESPYFLEIRARRPGYILVLGILLLLLAAFCLLTGLVLPFL</sequence>
<keyword evidence="1" id="KW-1133">Transmembrane helix</keyword>
<gene>
    <name evidence="2" type="ORF">G8759_32805</name>
</gene>
<dbReference type="Proteomes" id="UP000501802">
    <property type="component" value="Chromosome"/>
</dbReference>
<feature type="transmembrane region" description="Helical" evidence="1">
    <location>
        <begin position="145"/>
        <end position="167"/>
    </location>
</feature>
<dbReference type="RefSeq" id="WP_167217575.1">
    <property type="nucleotide sequence ID" value="NZ_CP050063.1"/>
</dbReference>
<proteinExistence type="predicted"/>
<keyword evidence="1" id="KW-0472">Membrane</keyword>
<keyword evidence="3" id="KW-1185">Reference proteome</keyword>
<dbReference type="EMBL" id="CP050063">
    <property type="protein sequence ID" value="QIP17079.1"/>
    <property type="molecule type" value="Genomic_DNA"/>
</dbReference>
<keyword evidence="1" id="KW-0812">Transmembrane</keyword>
<feature type="transmembrane region" description="Helical" evidence="1">
    <location>
        <begin position="6"/>
        <end position="24"/>
    </location>
</feature>
<evidence type="ECO:0000313" key="2">
    <source>
        <dbReference type="EMBL" id="QIP17079.1"/>
    </source>
</evidence>
<accession>A0A6G9AXM1</accession>
<evidence type="ECO:0000313" key="3">
    <source>
        <dbReference type="Proteomes" id="UP000501802"/>
    </source>
</evidence>
<evidence type="ECO:0000256" key="1">
    <source>
        <dbReference type="SAM" id="Phobius"/>
    </source>
</evidence>
<organism evidence="2 3">
    <name type="scientific">Spirosoma aureum</name>
    <dbReference type="NCBI Taxonomy" id="2692134"/>
    <lineage>
        <taxon>Bacteria</taxon>
        <taxon>Pseudomonadati</taxon>
        <taxon>Bacteroidota</taxon>
        <taxon>Cytophagia</taxon>
        <taxon>Cytophagales</taxon>
        <taxon>Cytophagaceae</taxon>
        <taxon>Spirosoma</taxon>
    </lineage>
</organism>
<dbReference type="AlphaFoldDB" id="A0A6G9AXM1"/>
<name>A0A6G9AXM1_9BACT</name>
<protein>
    <submittedName>
        <fullName evidence="2">Uncharacterized protein</fullName>
    </submittedName>
</protein>
<reference evidence="2 3" key="1">
    <citation type="submission" date="2020-03" db="EMBL/GenBank/DDBJ databases">
        <authorList>
            <person name="Kim M.K."/>
        </authorList>
    </citation>
    <scope>NUCLEOTIDE SEQUENCE [LARGE SCALE GENOMIC DNA]</scope>
    <source>
        <strain evidence="2 3">BT328</strain>
    </source>
</reference>
<dbReference type="KEGG" id="spib:G8759_32805"/>